<keyword evidence="3 6" id="KW-0547">Nucleotide-binding</keyword>
<feature type="binding site" evidence="6">
    <location>
        <position position="222"/>
    </location>
    <ligand>
        <name>ATP</name>
        <dbReference type="ChEBI" id="CHEBI:30616"/>
    </ligand>
</feature>
<dbReference type="GO" id="GO:0004712">
    <property type="term" value="F:protein serine/threonine/tyrosine kinase activity"/>
    <property type="evidence" value="ECO:0007669"/>
    <property type="project" value="TreeGrafter"/>
</dbReference>
<dbReference type="InterPro" id="IPR017441">
    <property type="entry name" value="Protein_kinase_ATP_BS"/>
</dbReference>
<dbReference type="Pfam" id="PF00069">
    <property type="entry name" value="Pkinase"/>
    <property type="match status" value="1"/>
</dbReference>
<dbReference type="STRING" id="6277.A0A498SIP9"/>
<keyword evidence="5 6" id="KW-0067">ATP-binding</keyword>
<dbReference type="Pfam" id="PF07106">
    <property type="entry name" value="WHD_TBPIP"/>
    <property type="match status" value="1"/>
</dbReference>
<dbReference type="Gene3D" id="1.10.10.10">
    <property type="entry name" value="Winged helix-like DNA-binding domain superfamily/Winged helix DNA-binding domain"/>
    <property type="match status" value="1"/>
</dbReference>
<dbReference type="AlphaFoldDB" id="A0A498SIP9"/>
<dbReference type="InterPro" id="IPR027084">
    <property type="entry name" value="Mps1_cat"/>
</dbReference>
<proteinExistence type="predicted"/>
<dbReference type="PANTHER" id="PTHR22974:SF21">
    <property type="entry name" value="DUAL SPECIFICITY PROTEIN KINASE TTK"/>
    <property type="match status" value="1"/>
</dbReference>
<keyword evidence="11" id="KW-1185">Reference proteome</keyword>
<dbReference type="Proteomes" id="UP000276991">
    <property type="component" value="Unassembled WGS sequence"/>
</dbReference>
<feature type="coiled-coil region" evidence="7">
    <location>
        <begin position="577"/>
        <end position="634"/>
    </location>
</feature>
<keyword evidence="2" id="KW-0808">Transferase</keyword>
<protein>
    <recommendedName>
        <fullName evidence="9">Protein kinase domain-containing protein</fullName>
    </recommendedName>
</protein>
<dbReference type="SMART" id="SM00220">
    <property type="entry name" value="S_TKc"/>
    <property type="match status" value="1"/>
</dbReference>
<keyword evidence="4" id="KW-0418">Kinase</keyword>
<dbReference type="SUPFAM" id="SSF56112">
    <property type="entry name" value="Protein kinase-like (PK-like)"/>
    <property type="match status" value="1"/>
</dbReference>
<evidence type="ECO:0000256" key="1">
    <source>
        <dbReference type="ARBA" id="ARBA00022527"/>
    </source>
</evidence>
<dbReference type="InterPro" id="IPR000719">
    <property type="entry name" value="Prot_kinase_dom"/>
</dbReference>
<dbReference type="GO" id="GO:0034501">
    <property type="term" value="P:protein localization to kinetochore"/>
    <property type="evidence" value="ECO:0007669"/>
    <property type="project" value="TreeGrafter"/>
</dbReference>
<dbReference type="InterPro" id="IPR036388">
    <property type="entry name" value="WH-like_DNA-bd_sf"/>
</dbReference>
<dbReference type="PROSITE" id="PS00108">
    <property type="entry name" value="PROTEIN_KINASE_ST"/>
    <property type="match status" value="1"/>
</dbReference>
<evidence type="ECO:0000313" key="11">
    <source>
        <dbReference type="Proteomes" id="UP000276991"/>
    </source>
</evidence>
<accession>A0A498SIP9</accession>
<evidence type="ECO:0000259" key="9">
    <source>
        <dbReference type="PROSITE" id="PS50011"/>
    </source>
</evidence>
<dbReference type="GO" id="GO:0005524">
    <property type="term" value="F:ATP binding"/>
    <property type="evidence" value="ECO:0007669"/>
    <property type="project" value="UniProtKB-UniRule"/>
</dbReference>
<reference evidence="10 11" key="1">
    <citation type="submission" date="2018-08" db="EMBL/GenBank/DDBJ databases">
        <authorList>
            <person name="Laetsch R D."/>
            <person name="Stevens L."/>
            <person name="Kumar S."/>
            <person name="Blaxter L. M."/>
        </authorList>
    </citation>
    <scope>NUCLEOTIDE SEQUENCE [LARGE SCALE GENOMIC DNA]</scope>
</reference>
<dbReference type="Gene3D" id="1.10.510.10">
    <property type="entry name" value="Transferase(Phosphotransferase) domain 1"/>
    <property type="match status" value="1"/>
</dbReference>
<sequence length="694" mass="79223">MSTSDLRERLRKLAERTARELQAYQMKREQNNQSAQSDGDKENSLFTALTNTRMTRTVPTKLLENIKTPSVLELAIQDSSQEPNISVEPVVPRMSTVSNPKTRISPDIPVEPVITAPKSPDNVEKTNDPVVRSNRSVSRSAEKSKQKRTASAHVEQSTDLNEDNVAISSVLRRSESASNSRPNRYIYVNNHPYIVIDLLGKGGSSKVYQVLDERKKKLRAVKCVDLSEADYSCRSAYLNEIKLLLSLKDTGCVVEMSDYELRGDFLYVVMEKGDTDLATFLKTRRNQIDDIFIRFYWSEMLKCVGTIHEKGIVHSDLKPANFLLVGGNLKLIDFGIASAIPTNKTSVIKDTQMGTLSYMPPEAIAGSSASVHDGKEIYKVRKKCDVWALGCILYNIVYGHTPYQMWTNPIQKMHAILNKPVVFEKIEDADLMDVLKKCLTRDPDQRATVEELQKHPYLTRKVRKCMDESVLLQDDNALIKVAEDLRNSTPRTSARKLRDLMQRRAIETVCNYMLQQNRPYSAVDVWNNLRQEYPKAQIIKCLDIGVERGILHEKLISKQKIYFPDQSKIEKCSEEELQAMNESITGKKNRLNELNNEIKIAKNELKEYGSALSMEEMITLQTTLKAQIKEMEERISSMATYADNDVVNEKRKSELVAKQESYKRQYKKRKRIADQIVDAICENTNNSKKKLMAR</sequence>
<dbReference type="InterPro" id="IPR010776">
    <property type="entry name" value="Hop2_WH_dom"/>
</dbReference>
<name>A0A498SIP9_ACAVI</name>
<dbReference type="GO" id="GO:0098813">
    <property type="term" value="P:nuclear chromosome segregation"/>
    <property type="evidence" value="ECO:0007669"/>
    <property type="project" value="UniProtKB-ARBA"/>
</dbReference>
<dbReference type="PROSITE" id="PS00107">
    <property type="entry name" value="PROTEIN_KINASE_ATP"/>
    <property type="match status" value="1"/>
</dbReference>
<dbReference type="GO" id="GO:0033316">
    <property type="term" value="P:meiotic spindle assembly checkpoint signaling"/>
    <property type="evidence" value="ECO:0007669"/>
    <property type="project" value="TreeGrafter"/>
</dbReference>
<dbReference type="Gene3D" id="3.30.200.20">
    <property type="entry name" value="Phosphorylase Kinase, domain 1"/>
    <property type="match status" value="1"/>
</dbReference>
<feature type="domain" description="Protein kinase" evidence="9">
    <location>
        <begin position="193"/>
        <end position="458"/>
    </location>
</feature>
<gene>
    <name evidence="10" type="ORF">NAV_LOCUS4586</name>
</gene>
<evidence type="ECO:0000256" key="2">
    <source>
        <dbReference type="ARBA" id="ARBA00022679"/>
    </source>
</evidence>
<dbReference type="GO" id="GO:0004674">
    <property type="term" value="F:protein serine/threonine kinase activity"/>
    <property type="evidence" value="ECO:0007669"/>
    <property type="project" value="UniProtKB-KW"/>
</dbReference>
<dbReference type="OrthoDB" id="20524at2759"/>
<keyword evidence="1" id="KW-0723">Serine/threonine-protein kinase</keyword>
<dbReference type="PROSITE" id="PS50011">
    <property type="entry name" value="PROTEIN_KINASE_DOM"/>
    <property type="match status" value="1"/>
</dbReference>
<dbReference type="CDD" id="cd14131">
    <property type="entry name" value="PKc_Mps1"/>
    <property type="match status" value="1"/>
</dbReference>
<dbReference type="FunFam" id="3.30.200.20:FF:000131">
    <property type="entry name" value="Dual specificity protein kinase TTK"/>
    <property type="match status" value="1"/>
</dbReference>
<dbReference type="GO" id="GO:0005634">
    <property type="term" value="C:nucleus"/>
    <property type="evidence" value="ECO:0007669"/>
    <property type="project" value="TreeGrafter"/>
</dbReference>
<dbReference type="InterPro" id="IPR011009">
    <property type="entry name" value="Kinase-like_dom_sf"/>
</dbReference>
<dbReference type="GO" id="GO:0007094">
    <property type="term" value="P:mitotic spindle assembly checkpoint signaling"/>
    <property type="evidence" value="ECO:0007669"/>
    <property type="project" value="TreeGrafter"/>
</dbReference>
<feature type="region of interest" description="Disordered" evidence="8">
    <location>
        <begin position="96"/>
        <end position="159"/>
    </location>
</feature>
<evidence type="ECO:0000256" key="4">
    <source>
        <dbReference type="ARBA" id="ARBA00022777"/>
    </source>
</evidence>
<evidence type="ECO:0000256" key="5">
    <source>
        <dbReference type="ARBA" id="ARBA00022840"/>
    </source>
</evidence>
<evidence type="ECO:0000256" key="7">
    <source>
        <dbReference type="SAM" id="Coils"/>
    </source>
</evidence>
<evidence type="ECO:0000256" key="3">
    <source>
        <dbReference type="ARBA" id="ARBA00022741"/>
    </source>
</evidence>
<dbReference type="PANTHER" id="PTHR22974">
    <property type="entry name" value="MIXED LINEAGE PROTEIN KINASE"/>
    <property type="match status" value="1"/>
</dbReference>
<dbReference type="InterPro" id="IPR008271">
    <property type="entry name" value="Ser/Thr_kinase_AS"/>
</dbReference>
<evidence type="ECO:0000313" key="10">
    <source>
        <dbReference type="EMBL" id="VBB29795.1"/>
    </source>
</evidence>
<evidence type="ECO:0000256" key="6">
    <source>
        <dbReference type="PROSITE-ProRule" id="PRU10141"/>
    </source>
</evidence>
<dbReference type="GO" id="GO:0000776">
    <property type="term" value="C:kinetochore"/>
    <property type="evidence" value="ECO:0007669"/>
    <property type="project" value="TreeGrafter"/>
</dbReference>
<feature type="compositionally biased region" description="Low complexity" evidence="8">
    <location>
        <begin position="130"/>
        <end position="139"/>
    </location>
</feature>
<organism evidence="10 11">
    <name type="scientific">Acanthocheilonema viteae</name>
    <name type="common">Filarial nematode worm</name>
    <name type="synonym">Dipetalonema viteae</name>
    <dbReference type="NCBI Taxonomy" id="6277"/>
    <lineage>
        <taxon>Eukaryota</taxon>
        <taxon>Metazoa</taxon>
        <taxon>Ecdysozoa</taxon>
        <taxon>Nematoda</taxon>
        <taxon>Chromadorea</taxon>
        <taxon>Rhabditida</taxon>
        <taxon>Spirurina</taxon>
        <taxon>Spiruromorpha</taxon>
        <taxon>Filarioidea</taxon>
        <taxon>Onchocercidae</taxon>
        <taxon>Acanthocheilonema</taxon>
    </lineage>
</organism>
<dbReference type="EMBL" id="UPTC01000698">
    <property type="protein sequence ID" value="VBB29795.1"/>
    <property type="molecule type" value="Genomic_DNA"/>
</dbReference>
<evidence type="ECO:0000256" key="8">
    <source>
        <dbReference type="SAM" id="MobiDB-lite"/>
    </source>
</evidence>
<keyword evidence="7" id="KW-0175">Coiled coil</keyword>